<comment type="caution">
    <text evidence="1">The sequence shown here is derived from an EMBL/GenBank/DDBJ whole genome shotgun (WGS) entry which is preliminary data.</text>
</comment>
<evidence type="ECO:0000313" key="1">
    <source>
        <dbReference type="EMBL" id="RKS78403.1"/>
    </source>
</evidence>
<gene>
    <name evidence="1" type="ORF">BDK61_4067</name>
</gene>
<dbReference type="RefSeq" id="WP_121304275.1">
    <property type="nucleotide sequence ID" value="NZ_RBWW01000002.1"/>
</dbReference>
<reference evidence="1 2" key="1">
    <citation type="submission" date="2018-10" db="EMBL/GenBank/DDBJ databases">
        <title>Genomic Encyclopedia of Archaeal and Bacterial Type Strains, Phase II (KMG-II): from individual species to whole genera.</title>
        <authorList>
            <person name="Goeker M."/>
        </authorList>
    </citation>
    <scope>NUCLEOTIDE SEQUENCE [LARGE SCALE GENOMIC DNA]</scope>
    <source>
        <strain evidence="1 2">DSM 11927</strain>
    </source>
</reference>
<sequence length="299" mass="32304">MDRRTARLLNGALALCCLALVFAAVYPFTTVDPHSKQPVDERFTVPEADEYRATGAIVADSVTALEFEGVVTADGGRYLSIDEGAVRTEQYQASSDDPVYSRITVEDDGSTDRRRAQIQSDTDRELLRVNQTEGAVTFIVKQESENVADEVSGAASVVVMSLYPVGYERDTDTSQATAVYNPKNGWYEGRETYHITGATGTVRTAGDTTAVRSATVTWDQTRPAGTYAEFALARLTGDDPKTIDISFQFESSETTVTRPAWVTEVGTGAEAGQSRGASYGKAISYGLCGAVTPLRTVRE</sequence>
<protein>
    <submittedName>
        <fullName evidence="1">Uncharacterized protein</fullName>
    </submittedName>
</protein>
<dbReference type="Proteomes" id="UP000268233">
    <property type="component" value="Unassembled WGS sequence"/>
</dbReference>
<organism evidence="1 2">
    <name type="scientific">Haloarcula quadrata</name>
    <dbReference type="NCBI Taxonomy" id="182779"/>
    <lineage>
        <taxon>Archaea</taxon>
        <taxon>Methanobacteriati</taxon>
        <taxon>Methanobacteriota</taxon>
        <taxon>Stenosarchaea group</taxon>
        <taxon>Halobacteria</taxon>
        <taxon>Halobacteriales</taxon>
        <taxon>Haloarculaceae</taxon>
        <taxon>Haloarcula</taxon>
    </lineage>
</organism>
<proteinExistence type="predicted"/>
<name>A0A495QWD6_9EURY</name>
<evidence type="ECO:0000313" key="2">
    <source>
        <dbReference type="Proteomes" id="UP000268233"/>
    </source>
</evidence>
<dbReference type="AlphaFoldDB" id="A0A495QWD6"/>
<accession>A0A495QWD6</accession>
<keyword evidence="2" id="KW-1185">Reference proteome</keyword>
<dbReference type="EMBL" id="RBWW01000002">
    <property type="protein sequence ID" value="RKS78403.1"/>
    <property type="molecule type" value="Genomic_DNA"/>
</dbReference>